<dbReference type="InterPro" id="IPR036390">
    <property type="entry name" value="WH_DNA-bd_sf"/>
</dbReference>
<organism evidence="5 6">
    <name type="scientific">Formimonas warabiya</name>
    <dbReference type="NCBI Taxonomy" id="1761012"/>
    <lineage>
        <taxon>Bacteria</taxon>
        <taxon>Bacillati</taxon>
        <taxon>Bacillota</taxon>
        <taxon>Clostridia</taxon>
        <taxon>Eubacteriales</taxon>
        <taxon>Peptococcaceae</taxon>
        <taxon>Candidatus Formimonas</taxon>
    </lineage>
</organism>
<dbReference type="Proteomes" id="UP000323521">
    <property type="component" value="Chromosome"/>
</dbReference>
<evidence type="ECO:0000256" key="2">
    <source>
        <dbReference type="ARBA" id="ARBA00023125"/>
    </source>
</evidence>
<dbReference type="GO" id="GO:0003677">
    <property type="term" value="F:DNA binding"/>
    <property type="evidence" value="ECO:0007669"/>
    <property type="project" value="UniProtKB-KW"/>
</dbReference>
<evidence type="ECO:0000313" key="6">
    <source>
        <dbReference type="Proteomes" id="UP000323521"/>
    </source>
</evidence>
<dbReference type="PANTHER" id="PTHR42756:SF1">
    <property type="entry name" value="TRANSCRIPTIONAL REPRESSOR OF EMRAB OPERON"/>
    <property type="match status" value="1"/>
</dbReference>
<dbReference type="InterPro" id="IPR000835">
    <property type="entry name" value="HTH_MarR-typ"/>
</dbReference>
<keyword evidence="2" id="KW-0238">DNA-binding</keyword>
<keyword evidence="6" id="KW-1185">Reference proteome</keyword>
<evidence type="ECO:0000259" key="4">
    <source>
        <dbReference type="PROSITE" id="PS50995"/>
    </source>
</evidence>
<name>A0A3G1KU76_FORW1</name>
<evidence type="ECO:0000256" key="1">
    <source>
        <dbReference type="ARBA" id="ARBA00023015"/>
    </source>
</evidence>
<dbReference type="KEGG" id="fwa:DCMF_15320"/>
<dbReference type="RefSeq" id="WP_148135229.1">
    <property type="nucleotide sequence ID" value="NZ_CP017634.1"/>
</dbReference>
<evidence type="ECO:0000313" key="5">
    <source>
        <dbReference type="EMBL" id="ATW25964.1"/>
    </source>
</evidence>
<keyword evidence="3" id="KW-0804">Transcription</keyword>
<proteinExistence type="predicted"/>
<keyword evidence="1" id="KW-0805">Transcription regulation</keyword>
<dbReference type="PROSITE" id="PS01117">
    <property type="entry name" value="HTH_MARR_1"/>
    <property type="match status" value="1"/>
</dbReference>
<dbReference type="PANTHER" id="PTHR42756">
    <property type="entry name" value="TRANSCRIPTIONAL REGULATOR, MARR"/>
    <property type="match status" value="1"/>
</dbReference>
<sequence>MSDDVLKKLPAYWWVDTNSGKLIVNMATTYGLLESVYGDFFSQWGLSETKFNALLLLHKNEEMALWELGKNMLVSRANITGLMDRLEKSGLVTREVNPLDRRSLTARLTLKAKHLVEEVIPQLKEFTEKVMHTLSEEEKELFLKLLRKVQQSNMGEVK</sequence>
<dbReference type="Pfam" id="PF01047">
    <property type="entry name" value="MarR"/>
    <property type="match status" value="1"/>
</dbReference>
<dbReference type="InterPro" id="IPR036388">
    <property type="entry name" value="WH-like_DNA-bd_sf"/>
</dbReference>
<accession>A0A3G1KU76</accession>
<dbReference type="Gene3D" id="1.10.10.10">
    <property type="entry name" value="Winged helix-like DNA-binding domain superfamily/Winged helix DNA-binding domain"/>
    <property type="match status" value="1"/>
</dbReference>
<feature type="domain" description="HTH marR-type" evidence="4">
    <location>
        <begin position="19"/>
        <end position="151"/>
    </location>
</feature>
<dbReference type="SUPFAM" id="SSF46785">
    <property type="entry name" value="Winged helix' DNA-binding domain"/>
    <property type="match status" value="1"/>
</dbReference>
<evidence type="ECO:0000256" key="3">
    <source>
        <dbReference type="ARBA" id="ARBA00023163"/>
    </source>
</evidence>
<reference evidence="5 6" key="1">
    <citation type="submission" date="2016-10" db="EMBL/GenBank/DDBJ databases">
        <title>Complete Genome Sequence of Peptococcaceae strain DCMF.</title>
        <authorList>
            <person name="Edwards R.J."/>
            <person name="Holland S.I."/>
            <person name="Deshpande N.P."/>
            <person name="Wong Y.K."/>
            <person name="Ertan H."/>
            <person name="Manefield M."/>
            <person name="Russell T.L."/>
            <person name="Lee M.J."/>
        </authorList>
    </citation>
    <scope>NUCLEOTIDE SEQUENCE [LARGE SCALE GENOMIC DNA]</scope>
    <source>
        <strain evidence="5 6">DCMF</strain>
    </source>
</reference>
<gene>
    <name evidence="5" type="ORF">DCMF_15320</name>
</gene>
<dbReference type="EMBL" id="CP017634">
    <property type="protein sequence ID" value="ATW25964.1"/>
    <property type="molecule type" value="Genomic_DNA"/>
</dbReference>
<dbReference type="AlphaFoldDB" id="A0A3G1KU76"/>
<dbReference type="InterPro" id="IPR023187">
    <property type="entry name" value="Tscrpt_reg_MarR-type_CS"/>
</dbReference>
<dbReference type="SMART" id="SM00347">
    <property type="entry name" value="HTH_MARR"/>
    <property type="match status" value="1"/>
</dbReference>
<dbReference type="PROSITE" id="PS50995">
    <property type="entry name" value="HTH_MARR_2"/>
    <property type="match status" value="1"/>
</dbReference>
<dbReference type="OrthoDB" id="197807at2"/>
<protein>
    <recommendedName>
        <fullName evidence="4">HTH marR-type domain-containing protein</fullName>
    </recommendedName>
</protein>
<dbReference type="GO" id="GO:0003700">
    <property type="term" value="F:DNA-binding transcription factor activity"/>
    <property type="evidence" value="ECO:0007669"/>
    <property type="project" value="InterPro"/>
</dbReference>
<dbReference type="PRINTS" id="PR00598">
    <property type="entry name" value="HTHMARR"/>
</dbReference>